<evidence type="ECO:0000259" key="1">
    <source>
        <dbReference type="PROSITE" id="PS50279"/>
    </source>
</evidence>
<reference evidence="2" key="1">
    <citation type="submission" date="2024-04" db="UniProtKB">
        <authorList>
            <consortium name="EnsemblMetazoa"/>
        </authorList>
    </citation>
    <scope>IDENTIFICATION</scope>
    <source>
        <strain evidence="2">EBRO</strain>
    </source>
</reference>
<sequence length="74" mass="8816">MKPLSVLKPHFRLTSLFVAKGDRPCRKPVDRGRRWYYDVERETCFAFRYTGCGGNRNNFPSYRNCRAYCNIECK</sequence>
<dbReference type="Proteomes" id="UP000075880">
    <property type="component" value="Unassembled WGS sequence"/>
</dbReference>
<dbReference type="PRINTS" id="PR00759">
    <property type="entry name" value="BASICPTASE"/>
</dbReference>
<organism evidence="2 3">
    <name type="scientific">Anopheles atroparvus</name>
    <name type="common">European mosquito</name>
    <dbReference type="NCBI Taxonomy" id="41427"/>
    <lineage>
        <taxon>Eukaryota</taxon>
        <taxon>Metazoa</taxon>
        <taxon>Ecdysozoa</taxon>
        <taxon>Arthropoda</taxon>
        <taxon>Hexapoda</taxon>
        <taxon>Insecta</taxon>
        <taxon>Pterygota</taxon>
        <taxon>Neoptera</taxon>
        <taxon>Endopterygota</taxon>
        <taxon>Diptera</taxon>
        <taxon>Nematocera</taxon>
        <taxon>Culicoidea</taxon>
        <taxon>Culicidae</taxon>
        <taxon>Anophelinae</taxon>
        <taxon>Anopheles</taxon>
    </lineage>
</organism>
<dbReference type="PROSITE" id="PS00280">
    <property type="entry name" value="BPTI_KUNITZ_1"/>
    <property type="match status" value="1"/>
</dbReference>
<dbReference type="InterPro" id="IPR002223">
    <property type="entry name" value="Kunitz_BPTI"/>
</dbReference>
<dbReference type="CDD" id="cd00109">
    <property type="entry name" value="Kunitz-type"/>
    <property type="match status" value="1"/>
</dbReference>
<protein>
    <recommendedName>
        <fullName evidence="1">BPTI/Kunitz inhibitor domain-containing protein</fullName>
    </recommendedName>
</protein>
<dbReference type="EnsemblMetazoa" id="ENSAATROPT001718">
    <property type="protein sequence ID" value="ENSAATROPP001653"/>
    <property type="gene ID" value="ENSAATROPG001351"/>
</dbReference>
<evidence type="ECO:0000313" key="2">
    <source>
        <dbReference type="EnsemblMetazoa" id="ENSAATROPP001653"/>
    </source>
</evidence>
<dbReference type="AlphaFoldDB" id="A0AAG5CST7"/>
<proteinExistence type="predicted"/>
<dbReference type="GO" id="GO:0004867">
    <property type="term" value="F:serine-type endopeptidase inhibitor activity"/>
    <property type="evidence" value="ECO:0007669"/>
    <property type="project" value="InterPro"/>
</dbReference>
<dbReference type="Pfam" id="PF00014">
    <property type="entry name" value="Kunitz_BPTI"/>
    <property type="match status" value="1"/>
</dbReference>
<dbReference type="InterPro" id="IPR036880">
    <property type="entry name" value="Kunitz_BPTI_sf"/>
</dbReference>
<keyword evidence="3" id="KW-1185">Reference proteome</keyword>
<feature type="domain" description="BPTI/Kunitz inhibitor" evidence="1">
    <location>
        <begin position="14"/>
        <end position="69"/>
    </location>
</feature>
<dbReference type="InterPro" id="IPR052861">
    <property type="entry name" value="BPTI/Kunitz_domain"/>
</dbReference>
<name>A0AAG5CST7_ANOAO</name>
<evidence type="ECO:0000313" key="3">
    <source>
        <dbReference type="Proteomes" id="UP000075880"/>
    </source>
</evidence>
<dbReference type="SMART" id="SM00131">
    <property type="entry name" value="KU"/>
    <property type="match status" value="1"/>
</dbReference>
<dbReference type="Gene3D" id="4.10.410.10">
    <property type="entry name" value="Pancreatic trypsin inhibitor Kunitz domain"/>
    <property type="match status" value="1"/>
</dbReference>
<accession>A0AAG5CST7</accession>
<dbReference type="PANTHER" id="PTHR47248:SF7">
    <property type="entry name" value="BPTI_KUNITZ INHIBITOR DOMAIN-CONTAINING PROTEIN"/>
    <property type="match status" value="1"/>
</dbReference>
<dbReference type="PANTHER" id="PTHR47248">
    <property type="entry name" value="PROTEIN CBG06772"/>
    <property type="match status" value="1"/>
</dbReference>
<dbReference type="InterPro" id="IPR020901">
    <property type="entry name" value="Prtase_inh_Kunz-CS"/>
</dbReference>
<dbReference type="SUPFAM" id="SSF57362">
    <property type="entry name" value="BPTI-like"/>
    <property type="match status" value="1"/>
</dbReference>
<dbReference type="PROSITE" id="PS50279">
    <property type="entry name" value="BPTI_KUNITZ_2"/>
    <property type="match status" value="1"/>
</dbReference>